<dbReference type="RefSeq" id="WP_113875516.1">
    <property type="nucleotide sequence ID" value="NZ_QNRF01000010.1"/>
</dbReference>
<evidence type="ECO:0000313" key="1">
    <source>
        <dbReference type="EMBL" id="RBO79857.1"/>
    </source>
</evidence>
<reference evidence="1 2" key="1">
    <citation type="submission" date="2018-06" db="EMBL/GenBank/DDBJ databases">
        <title>Genomic Encyclopedia of Type Strains, Phase III (KMG-III): the genomes of soil and plant-associated and newly described type strains.</title>
        <authorList>
            <person name="Whitman W."/>
        </authorList>
    </citation>
    <scope>NUCLEOTIDE SEQUENCE [LARGE SCALE GENOMIC DNA]</scope>
    <source>
        <strain evidence="1 2">CECT 7732</strain>
    </source>
</reference>
<dbReference type="EMBL" id="QNRF01000010">
    <property type="protein sequence ID" value="RBO79857.1"/>
    <property type="molecule type" value="Genomic_DNA"/>
</dbReference>
<sequence>MTKLTTFFASLVSLFSTKDNCETKQAINELKSYSDRELAELGISRFNIKEAVQYGRQSAA</sequence>
<name>A0A366CVU6_9GAMM</name>
<proteinExistence type="predicted"/>
<dbReference type="OrthoDB" id="5625207at2"/>
<gene>
    <name evidence="1" type="ORF">DFP76_11035</name>
</gene>
<dbReference type="Proteomes" id="UP000252086">
    <property type="component" value="Unassembled WGS sequence"/>
</dbReference>
<organism evidence="1 2">
    <name type="scientific">Marinomonas aquiplantarum</name>
    <dbReference type="NCBI Taxonomy" id="491951"/>
    <lineage>
        <taxon>Bacteria</taxon>
        <taxon>Pseudomonadati</taxon>
        <taxon>Pseudomonadota</taxon>
        <taxon>Gammaproteobacteria</taxon>
        <taxon>Oceanospirillales</taxon>
        <taxon>Oceanospirillaceae</taxon>
        <taxon>Marinomonas</taxon>
    </lineage>
</organism>
<evidence type="ECO:0000313" key="2">
    <source>
        <dbReference type="Proteomes" id="UP000252086"/>
    </source>
</evidence>
<keyword evidence="2" id="KW-1185">Reference proteome</keyword>
<comment type="caution">
    <text evidence="1">The sequence shown here is derived from an EMBL/GenBank/DDBJ whole genome shotgun (WGS) entry which is preliminary data.</text>
</comment>
<dbReference type="AlphaFoldDB" id="A0A366CVU6"/>
<protein>
    <submittedName>
        <fullName evidence="1">Uncharacterized protein DUF1127</fullName>
    </submittedName>
</protein>
<accession>A0A366CVU6</accession>